<organism evidence="3 4">
    <name type="scientific">Dufourea novaeangliae</name>
    <name type="common">Sweat bee</name>
    <dbReference type="NCBI Taxonomy" id="178035"/>
    <lineage>
        <taxon>Eukaryota</taxon>
        <taxon>Metazoa</taxon>
        <taxon>Ecdysozoa</taxon>
        <taxon>Arthropoda</taxon>
        <taxon>Hexapoda</taxon>
        <taxon>Insecta</taxon>
        <taxon>Pterygota</taxon>
        <taxon>Neoptera</taxon>
        <taxon>Endopterygota</taxon>
        <taxon>Hymenoptera</taxon>
        <taxon>Apocrita</taxon>
        <taxon>Aculeata</taxon>
        <taxon>Apoidea</taxon>
        <taxon>Anthophila</taxon>
        <taxon>Halictidae</taxon>
        <taxon>Rophitinae</taxon>
        <taxon>Dufourea</taxon>
    </lineage>
</organism>
<dbReference type="InterPro" id="IPR000719">
    <property type="entry name" value="Prot_kinase_dom"/>
</dbReference>
<feature type="compositionally biased region" description="Polar residues" evidence="1">
    <location>
        <begin position="340"/>
        <end position="351"/>
    </location>
</feature>
<evidence type="ECO:0000259" key="2">
    <source>
        <dbReference type="PROSITE" id="PS50011"/>
    </source>
</evidence>
<dbReference type="SUPFAM" id="SSF56112">
    <property type="entry name" value="Protein kinase-like (PK-like)"/>
    <property type="match status" value="1"/>
</dbReference>
<dbReference type="STRING" id="178035.A0A154PB51"/>
<feature type="region of interest" description="Disordered" evidence="1">
    <location>
        <begin position="867"/>
        <end position="906"/>
    </location>
</feature>
<feature type="region of interest" description="Disordered" evidence="1">
    <location>
        <begin position="525"/>
        <end position="572"/>
    </location>
</feature>
<dbReference type="GO" id="GO:0005524">
    <property type="term" value="F:ATP binding"/>
    <property type="evidence" value="ECO:0007669"/>
    <property type="project" value="InterPro"/>
</dbReference>
<dbReference type="InterPro" id="IPR011009">
    <property type="entry name" value="Kinase-like_dom_sf"/>
</dbReference>
<feature type="compositionally biased region" description="Acidic residues" evidence="1">
    <location>
        <begin position="867"/>
        <end position="894"/>
    </location>
</feature>
<dbReference type="Gene3D" id="1.10.510.10">
    <property type="entry name" value="Transferase(Phosphotransferase) domain 1"/>
    <property type="match status" value="1"/>
</dbReference>
<dbReference type="SMART" id="SM00220">
    <property type="entry name" value="S_TKc"/>
    <property type="match status" value="1"/>
</dbReference>
<dbReference type="PANTHER" id="PTHR47907">
    <property type="entry name" value="PROTEIN KINASE DOMAIN-CONTAINING PROTEIN"/>
    <property type="match status" value="1"/>
</dbReference>
<dbReference type="InterPro" id="IPR051744">
    <property type="entry name" value="AP2_assoc_SerThr_kinase"/>
</dbReference>
<dbReference type="PANTHER" id="PTHR47907:SF5">
    <property type="entry name" value="AP2 ASSOCIATED KINASE 1"/>
    <property type="match status" value="1"/>
</dbReference>
<reference evidence="3 4" key="1">
    <citation type="submission" date="2015-07" db="EMBL/GenBank/DDBJ databases">
        <title>The genome of Dufourea novaeangliae.</title>
        <authorList>
            <person name="Pan H."/>
            <person name="Kapheim K."/>
        </authorList>
    </citation>
    <scope>NUCLEOTIDE SEQUENCE [LARGE SCALE GENOMIC DNA]</scope>
    <source>
        <strain evidence="3">0120121106</strain>
        <tissue evidence="3">Whole body</tissue>
    </source>
</reference>
<dbReference type="OrthoDB" id="2018507at2759"/>
<dbReference type="Pfam" id="PF00069">
    <property type="entry name" value="Pkinase"/>
    <property type="match status" value="1"/>
</dbReference>
<feature type="compositionally biased region" description="Pro residues" evidence="1">
    <location>
        <begin position="477"/>
        <end position="489"/>
    </location>
</feature>
<keyword evidence="3" id="KW-0418">Kinase</keyword>
<dbReference type="CDD" id="cd14037">
    <property type="entry name" value="STKc_NAK_like"/>
    <property type="match status" value="1"/>
</dbReference>
<feature type="domain" description="Protein kinase" evidence="2">
    <location>
        <begin position="30"/>
        <end position="294"/>
    </location>
</feature>
<feature type="compositionally biased region" description="Basic and acidic residues" evidence="1">
    <location>
        <begin position="895"/>
        <end position="906"/>
    </location>
</feature>
<evidence type="ECO:0000256" key="1">
    <source>
        <dbReference type="SAM" id="MobiDB-lite"/>
    </source>
</evidence>
<dbReference type="PROSITE" id="PS00108">
    <property type="entry name" value="PROTEIN_KINASE_ST"/>
    <property type="match status" value="1"/>
</dbReference>
<feature type="compositionally biased region" description="Basic residues" evidence="1">
    <location>
        <begin position="805"/>
        <end position="816"/>
    </location>
</feature>
<feature type="compositionally biased region" description="Basic and acidic residues" evidence="1">
    <location>
        <begin position="794"/>
        <end position="804"/>
    </location>
</feature>
<dbReference type="PROSITE" id="PS50011">
    <property type="entry name" value="PROTEIN_KINASE_DOM"/>
    <property type="match status" value="1"/>
</dbReference>
<sequence>MKKLFSKIENTSKEPNSYLGKVFVVGRYTVTVEDVLAEGGFAIVFLVKSSSGRYALKRMYVNNEHDLNVCKREIQIASNLNGHKNIIGYVDTSITHIGGGVHELLLLMPYCKSQVLQIMNNRLQTGFSESEVLQIFCDVCEAVSRLHHCQTPIIHRDLKVENILYSDAGHYVLCDFGSATAKVLNPSVQGAAVVEEEIKKYTTLSYRAPEMVDMYCGKSITTKADIWALGCLLYKLCFFTLPFGESMLAIQSGNFTVPDNSRYSRSLHCLIRYMLEPDPDSRPDIYQVSVIAFQIQGKECPVQNLHKVPSPVLESLPCPPMESENVKRSSLVKTPKPSPVTATVEGTSVTPRQRPKGQAVSTGPISLSGQIVSQISGQGNQGQSQNSVGATTPYVQIASQACPSAQNVSFGQSQGQQSQYNHTQSPMIRQSPVTVPEKAAYYFDSKTVTANVGQENLEALFPPSGYPDPFKDDTRTMPPPTKIPPPVAPKPTKSLPKASNISSSSCPTSKFAQVTTLATKMSIPIGPNRVTSMAPPTLPKPVNKTESLSQNISSSTSPPDSPTTLSSVRHRRNVSDTSAFNKAFASETTQFLAPFTDASVKSRTEDATSPEVITDIRPCLGTSASHVRIGELSSIITKEGRSLSADVAAWNPFEDVQPFDQLTEDHIFGAEFDKIRRGSNTSISGVKSRESLVMTCTELPEDPFESAPFNLPRGKKNKIGSKTAALAGGVSTNERSRIPLNQWNTGIESVEVDDEKTTLLYENNPVSPQFVQVPMEDRSKYEKLTFNVGDLSSDSDKDVTETRVKQKRKRAKNTLRRKMKMAQDTNNPTVGSVSALRIPDSNECEDNDGNVNPTDVYKSMTDRIENEIDDDIDDDDVDDEDEDEVGVEDEGVEEETNKEKEMEKNNGNDCDKVYDKRKHMKFNENITENCRTHRESMAALDPRVDNRYVEKPLLLDDHVITRSKRSYGDPFVDQRYDPRPTFDDGRSSLDEKEITESSRNQLKRSKQDVFSLAPFRNSANSRSIEIDEESMWPVDIDRDDSSDTTEDARPFFEYDLSPRRSKEIYDDINFLSGEMQRSITFQAILPRTEVQQEETTIQREKENEEKDLFGSSPFSPCGFANPFVCRTLSHRVTDNLSTTGFDARGCTLYDSREDDKSFGSNQSRSLSNVRPLTQTVSTTRTLNSCARSQDLFGSIPFDEFAPLGSTNVQRQHRPIALERSYSQPPMTSCLEPTLTAVRSNMTSASCVVRPTTFANQDSMYAIQTGQRTAIVVQNSVSKPDDTLSDTVTALSPEPLVATETASRQKKDKFKSEGSKYHLIDENHGELVNVVPSSLLSYKGKSTCNKKTAKTKKCSVVVTAGFSNMSFEDFPSDENEERQIKTPQKIAPFEVVREPEKRYGSLKRRSNPFT</sequence>
<gene>
    <name evidence="3" type="ORF">WN55_11500</name>
</gene>
<feature type="compositionally biased region" description="Basic and acidic residues" evidence="1">
    <location>
        <begin position="972"/>
        <end position="996"/>
    </location>
</feature>
<keyword evidence="3" id="KW-0808">Transferase</keyword>
<proteinExistence type="predicted"/>
<dbReference type="GO" id="GO:0004672">
    <property type="term" value="F:protein kinase activity"/>
    <property type="evidence" value="ECO:0007669"/>
    <property type="project" value="InterPro"/>
</dbReference>
<keyword evidence="4" id="KW-1185">Reference proteome</keyword>
<dbReference type="Proteomes" id="UP000076502">
    <property type="component" value="Unassembled WGS sequence"/>
</dbReference>
<feature type="region of interest" description="Disordered" evidence="1">
    <location>
        <begin position="968"/>
        <end position="1005"/>
    </location>
</feature>
<accession>A0A154PB51</accession>
<protein>
    <submittedName>
        <fullName evidence="3">AP2-associated protein kinase 1</fullName>
    </submittedName>
</protein>
<feature type="region of interest" description="Disordered" evidence="1">
    <location>
        <begin position="324"/>
        <end position="364"/>
    </location>
</feature>
<feature type="region of interest" description="Disordered" evidence="1">
    <location>
        <begin position="471"/>
        <end position="506"/>
    </location>
</feature>
<name>A0A154PB51_DUFNO</name>
<feature type="region of interest" description="Disordered" evidence="1">
    <location>
        <begin position="793"/>
        <end position="816"/>
    </location>
</feature>
<dbReference type="EMBL" id="KQ434864">
    <property type="protein sequence ID" value="KZC09037.1"/>
    <property type="molecule type" value="Genomic_DNA"/>
</dbReference>
<feature type="compositionally biased region" description="Polar residues" evidence="1">
    <location>
        <begin position="497"/>
        <end position="506"/>
    </location>
</feature>
<feature type="compositionally biased region" description="Low complexity" evidence="1">
    <location>
        <begin position="547"/>
        <end position="567"/>
    </location>
</feature>
<dbReference type="InterPro" id="IPR008271">
    <property type="entry name" value="Ser/Thr_kinase_AS"/>
</dbReference>
<evidence type="ECO:0000313" key="3">
    <source>
        <dbReference type="EMBL" id="KZC09037.1"/>
    </source>
</evidence>
<evidence type="ECO:0000313" key="4">
    <source>
        <dbReference type="Proteomes" id="UP000076502"/>
    </source>
</evidence>